<name>A0ABU3CB11_9FLAO</name>
<dbReference type="RefSeq" id="WP_311535075.1">
    <property type="nucleotide sequence ID" value="NZ_JAVRHQ010000013.1"/>
</dbReference>
<evidence type="ECO:0000313" key="2">
    <source>
        <dbReference type="Proteomes" id="UP001262889"/>
    </source>
</evidence>
<comment type="caution">
    <text evidence="1">The sequence shown here is derived from an EMBL/GenBank/DDBJ whole genome shotgun (WGS) entry which is preliminary data.</text>
</comment>
<protein>
    <submittedName>
        <fullName evidence="1">Uncharacterized protein</fullName>
    </submittedName>
</protein>
<evidence type="ECO:0000313" key="1">
    <source>
        <dbReference type="EMBL" id="MDT0643453.1"/>
    </source>
</evidence>
<gene>
    <name evidence="1" type="ORF">RM553_11480</name>
</gene>
<dbReference type="PROSITE" id="PS51257">
    <property type="entry name" value="PROKAR_LIPOPROTEIN"/>
    <property type="match status" value="1"/>
</dbReference>
<keyword evidence="2" id="KW-1185">Reference proteome</keyword>
<proteinExistence type="predicted"/>
<sequence length="468" mass="51360">MKKFKVFFTSLAVFVLFFTSCDKDETATEEPEVSTDIAYLSFGPVLNSMLNRAALRQEVSDLPVCSDAAPAYVQLSLTYGDSNIPVEVTVGVLSDENGFFTAYDDELEIPVPSGSTTVAVTLTDFLVLSDNGGSPGDIIWAAPKTGSTYAAFVDQPLPMSWDLRAGSKTYMDIPVLCFDNRQVNLYGYLFFDIIPSQVSTLCFFANYCTPAGRHYTANYSLDLYLGTSAAGIPLYLDQMPATGMDEDNYADPVCLGVPAPADGIGDDDPYLYYEITLMDWPGNYGTAGDYVETGTLSWNEVEALLNEDGTTAEYEHVFINCGESEEPGQDTYVLLTIDTENITENNMNTTVVFTDDRSDISENPGDPDSHVALVDKGMKIYWMGQPLNSNSDVTIQILDAYRKPEGGPVILTDVYTSSSLEGVLIGQIREDYVSEPESYSIVFRINDGETQHTYTIDPKLKMSSSTTQ</sequence>
<accession>A0ABU3CB11</accession>
<reference evidence="1 2" key="1">
    <citation type="submission" date="2023-09" db="EMBL/GenBank/DDBJ databases">
        <authorList>
            <person name="Rey-Velasco X."/>
        </authorList>
    </citation>
    <scope>NUCLEOTIDE SEQUENCE [LARGE SCALE GENOMIC DNA]</scope>
    <source>
        <strain evidence="1 2">F363</strain>
    </source>
</reference>
<organism evidence="1 2">
    <name type="scientific">Autumnicola tepida</name>
    <dbReference type="NCBI Taxonomy" id="3075595"/>
    <lineage>
        <taxon>Bacteria</taxon>
        <taxon>Pseudomonadati</taxon>
        <taxon>Bacteroidota</taxon>
        <taxon>Flavobacteriia</taxon>
        <taxon>Flavobacteriales</taxon>
        <taxon>Flavobacteriaceae</taxon>
        <taxon>Autumnicola</taxon>
    </lineage>
</organism>
<dbReference type="Proteomes" id="UP001262889">
    <property type="component" value="Unassembled WGS sequence"/>
</dbReference>
<dbReference type="EMBL" id="JAVRHQ010000013">
    <property type="protein sequence ID" value="MDT0643453.1"/>
    <property type="molecule type" value="Genomic_DNA"/>
</dbReference>